<keyword evidence="1" id="KW-0472">Membrane</keyword>
<comment type="caution">
    <text evidence="2">The sequence shown here is derived from an EMBL/GenBank/DDBJ whole genome shotgun (WGS) entry which is preliminary data.</text>
</comment>
<sequence>MGVKFDLIALTAALIRLLILYIYALRTRYTCFSCQYIRHISFSHMISWFLGPLRQHIRRSLDY</sequence>
<keyword evidence="1" id="KW-1133">Transmembrane helix</keyword>
<evidence type="ECO:0000256" key="1">
    <source>
        <dbReference type="SAM" id="Phobius"/>
    </source>
</evidence>
<dbReference type="AlphaFoldDB" id="A0AAE0D516"/>
<reference evidence="2" key="1">
    <citation type="submission" date="2023-02" db="EMBL/GenBank/DDBJ databases">
        <title>Colletotrichum kahawae CIFC_Que2 genome sequencing and assembly.</title>
        <authorList>
            <person name="Baroncelli R."/>
        </authorList>
    </citation>
    <scope>NUCLEOTIDE SEQUENCE</scope>
    <source>
        <strain evidence="2">CIFC_Que2</strain>
    </source>
</reference>
<evidence type="ECO:0000313" key="3">
    <source>
        <dbReference type="Proteomes" id="UP001281614"/>
    </source>
</evidence>
<dbReference type="EMBL" id="VYYT01000185">
    <property type="protein sequence ID" value="KAK2758938.1"/>
    <property type="molecule type" value="Genomic_DNA"/>
</dbReference>
<proteinExistence type="predicted"/>
<name>A0AAE0D516_COLKA</name>
<protein>
    <submittedName>
        <fullName evidence="2">Uncharacterized protein</fullName>
    </submittedName>
</protein>
<feature type="transmembrane region" description="Helical" evidence="1">
    <location>
        <begin position="7"/>
        <end position="24"/>
    </location>
</feature>
<dbReference type="Proteomes" id="UP001281614">
    <property type="component" value="Unassembled WGS sequence"/>
</dbReference>
<organism evidence="2 3">
    <name type="scientific">Colletotrichum kahawae</name>
    <name type="common">Coffee berry disease fungus</name>
    <dbReference type="NCBI Taxonomy" id="34407"/>
    <lineage>
        <taxon>Eukaryota</taxon>
        <taxon>Fungi</taxon>
        <taxon>Dikarya</taxon>
        <taxon>Ascomycota</taxon>
        <taxon>Pezizomycotina</taxon>
        <taxon>Sordariomycetes</taxon>
        <taxon>Hypocreomycetidae</taxon>
        <taxon>Glomerellales</taxon>
        <taxon>Glomerellaceae</taxon>
        <taxon>Colletotrichum</taxon>
        <taxon>Colletotrichum gloeosporioides species complex</taxon>
    </lineage>
</organism>
<evidence type="ECO:0000313" key="2">
    <source>
        <dbReference type="EMBL" id="KAK2758938.1"/>
    </source>
</evidence>
<gene>
    <name evidence="2" type="ORF">CKAH01_16766</name>
</gene>
<accession>A0AAE0D516</accession>
<keyword evidence="3" id="KW-1185">Reference proteome</keyword>
<keyword evidence="1" id="KW-0812">Transmembrane</keyword>